<proteinExistence type="predicted"/>
<accession>A0A2V0QMB4</accession>
<name>A0A2V0QMB4_PSESF</name>
<reference evidence="1 2" key="1">
    <citation type="submission" date="2018-04" db="EMBL/GenBank/DDBJ databases">
        <title>Draft genome sequence of Pseudomonas syringae pv. actinidiae biovar 1 strains isolated from kiwifruit in Kagawa prefecture.</title>
        <authorList>
            <person name="Tabuchi M."/>
            <person name="Saito M."/>
            <person name="Fujiwara S."/>
            <person name="Sasa N."/>
            <person name="Akimitsu K."/>
            <person name="Gomi K."/>
            <person name="Konishi-Sugita S."/>
            <person name="Hamano K."/>
            <person name="Kataoka I."/>
        </authorList>
    </citation>
    <scope>NUCLEOTIDE SEQUENCE [LARGE SCALE GENOMIC DNA]</scope>
    <source>
        <strain evidence="1 2">MAFF212206</strain>
    </source>
</reference>
<dbReference type="AlphaFoldDB" id="A0A2V0QMB4"/>
<evidence type="ECO:0000313" key="2">
    <source>
        <dbReference type="Proteomes" id="UP000247480"/>
    </source>
</evidence>
<gene>
    <name evidence="1" type="ORF">KPSA1_07472</name>
</gene>
<sequence length="39" mass="4319">MKHHNKAPENSFSTEAFVQVKMFQSALLDPVAPVCLGFV</sequence>
<comment type="caution">
    <text evidence="1">The sequence shown here is derived from an EMBL/GenBank/DDBJ whole genome shotgun (WGS) entry which is preliminary data.</text>
</comment>
<dbReference type="EMBL" id="BGJZ01000408">
    <property type="protein sequence ID" value="GBH13977.1"/>
    <property type="molecule type" value="Genomic_DNA"/>
</dbReference>
<dbReference type="Proteomes" id="UP000247480">
    <property type="component" value="Unassembled WGS sequence"/>
</dbReference>
<evidence type="ECO:0000313" key="1">
    <source>
        <dbReference type="EMBL" id="GBH13977.1"/>
    </source>
</evidence>
<protein>
    <submittedName>
        <fullName evidence="1">Uncharacterized protein</fullName>
    </submittedName>
</protein>
<organism evidence="1 2">
    <name type="scientific">Pseudomonas syringae pv. actinidiae</name>
    <dbReference type="NCBI Taxonomy" id="103796"/>
    <lineage>
        <taxon>Bacteria</taxon>
        <taxon>Pseudomonadati</taxon>
        <taxon>Pseudomonadota</taxon>
        <taxon>Gammaproteobacteria</taxon>
        <taxon>Pseudomonadales</taxon>
        <taxon>Pseudomonadaceae</taxon>
        <taxon>Pseudomonas</taxon>
        <taxon>Pseudomonas syringae</taxon>
    </lineage>
</organism>